<feature type="compositionally biased region" description="Polar residues" evidence="4">
    <location>
        <begin position="193"/>
        <end position="206"/>
    </location>
</feature>
<feature type="region of interest" description="Disordered" evidence="4">
    <location>
        <begin position="826"/>
        <end position="997"/>
    </location>
</feature>
<feature type="compositionally biased region" description="Basic and acidic residues" evidence="4">
    <location>
        <begin position="1449"/>
        <end position="1473"/>
    </location>
</feature>
<feature type="region of interest" description="Disordered" evidence="4">
    <location>
        <begin position="352"/>
        <end position="372"/>
    </location>
</feature>
<feature type="region of interest" description="Disordered" evidence="4">
    <location>
        <begin position="175"/>
        <end position="255"/>
    </location>
</feature>
<feature type="compositionally biased region" description="Low complexity" evidence="4">
    <location>
        <begin position="987"/>
        <end position="997"/>
    </location>
</feature>
<dbReference type="SMART" id="SM01139">
    <property type="entry name" value="Drf_FH3"/>
    <property type="match status" value="1"/>
</dbReference>
<dbReference type="GO" id="GO:0030041">
    <property type="term" value="P:actin filament polymerization"/>
    <property type="evidence" value="ECO:0007669"/>
    <property type="project" value="TreeGrafter"/>
</dbReference>
<dbReference type="GO" id="GO:0051015">
    <property type="term" value="F:actin filament binding"/>
    <property type="evidence" value="ECO:0007669"/>
    <property type="project" value="TreeGrafter"/>
</dbReference>
<dbReference type="Pfam" id="PF02181">
    <property type="entry name" value="FH2"/>
    <property type="match status" value="1"/>
</dbReference>
<dbReference type="Pfam" id="PF06367">
    <property type="entry name" value="Drf_FH3"/>
    <property type="match status" value="1"/>
</dbReference>
<dbReference type="InterPro" id="IPR010473">
    <property type="entry name" value="GTPase-bd"/>
</dbReference>
<protein>
    <submittedName>
        <fullName evidence="8">Diaphanous FH3 Domaincontaining protein</fullName>
    </submittedName>
</protein>
<dbReference type="GO" id="GO:0031267">
    <property type="term" value="F:small GTPase binding"/>
    <property type="evidence" value="ECO:0007669"/>
    <property type="project" value="InterPro"/>
</dbReference>
<dbReference type="InterPro" id="IPR042201">
    <property type="entry name" value="FH2_Formin_sf"/>
</dbReference>
<dbReference type="OrthoDB" id="17758at2759"/>
<reference evidence="8 9" key="1">
    <citation type="journal article" date="2013" name="Genome Biol.">
        <title>Genome of Acanthamoeba castellanii highlights extensive lateral gene transfer and early evolution of tyrosine kinase signaling.</title>
        <authorList>
            <person name="Clarke M."/>
            <person name="Lohan A.J."/>
            <person name="Liu B."/>
            <person name="Lagkouvardos I."/>
            <person name="Roy S."/>
            <person name="Zafar N."/>
            <person name="Bertelli C."/>
            <person name="Schilde C."/>
            <person name="Kianianmomeni A."/>
            <person name="Burglin T.R."/>
            <person name="Frech C."/>
            <person name="Turcotte B."/>
            <person name="Kopec K.O."/>
            <person name="Synnott J.M."/>
            <person name="Choo C."/>
            <person name="Paponov I."/>
            <person name="Finkler A."/>
            <person name="Soon Heng Tan C."/>
            <person name="Hutchins A.P."/>
            <person name="Weinmeier T."/>
            <person name="Rattei T."/>
            <person name="Chu J.S."/>
            <person name="Gimenez G."/>
            <person name="Irimia M."/>
            <person name="Rigden D.J."/>
            <person name="Fitzpatrick D.A."/>
            <person name="Lorenzo-Morales J."/>
            <person name="Bateman A."/>
            <person name="Chiu C.H."/>
            <person name="Tang P."/>
            <person name="Hegemann P."/>
            <person name="Fromm H."/>
            <person name="Raoult D."/>
            <person name="Greub G."/>
            <person name="Miranda-Saavedra D."/>
            <person name="Chen N."/>
            <person name="Nash P."/>
            <person name="Ginger M.L."/>
            <person name="Horn M."/>
            <person name="Schaap P."/>
            <person name="Caler L."/>
            <person name="Loftus B."/>
        </authorList>
    </citation>
    <scope>NUCLEOTIDE SEQUENCE [LARGE SCALE GENOMIC DNA]</scope>
    <source>
        <strain evidence="8 9">Neff</strain>
    </source>
</reference>
<feature type="region of interest" description="Disordered" evidence="4">
    <location>
        <begin position="1"/>
        <end position="162"/>
    </location>
</feature>
<dbReference type="InterPro" id="IPR015425">
    <property type="entry name" value="FH2_Formin"/>
</dbReference>
<feature type="compositionally biased region" description="Low complexity" evidence="4">
    <location>
        <begin position="78"/>
        <end position="134"/>
    </location>
</feature>
<accession>L8GQR6</accession>
<dbReference type="GO" id="GO:0015629">
    <property type="term" value="C:actin cytoskeleton"/>
    <property type="evidence" value="ECO:0007669"/>
    <property type="project" value="TreeGrafter"/>
</dbReference>
<dbReference type="EMBL" id="KB008036">
    <property type="protein sequence ID" value="ELR15247.1"/>
    <property type="molecule type" value="Genomic_DNA"/>
</dbReference>
<dbReference type="OMA" id="PWLNAFE"/>
<sequence>MKKFFSFGKKKKKENDLKEKEEEGYDAVDDDYNEDGDDDTSAPAPAPVTRRDSRARFSTSLPSVHGGSGESVPTTQHGRSSGLATSSAAGSSPPSSSSSSSPATRPHASTVSHYASSTSSAGHAATSAAAGTSSPPLVTNKPFEGLGIGGAQAGDRSSIGRGSVERKVAAFSAFQAAQAPAPGPNATTKERSVTMNSTRPGSNQVPSGGGVAGAVASAAAASGAPRPTRRVELQRTRSHSHKREELNSNSSMPSKEKIELLFSKYLREQDLPREKKDVMKKWSSLDKWKQLQQQEQKEKDTEHEAKKQLLASGVPAGTPQVSGPIAVVHVNAGLPPLTATPTVSAPIMVTKPSEHVSTPTSPRKAAAQTSAPPRWKIMESQAFYISALQTEFTLRLVEALAQTLSRQAVTWQHQFEKLGGFAFMLKNLADLEKKTVRTDEEKLLISACISCLKVVMNNKKEGALKTIALGLDHPDVKTKIMVLELLTTVCMARAPYPPDPAPPLRSHTRGADCLILFRLIVEAMTNFKAVKREKARFNQLLVILKRSKSVELKTNALGLVNAVVNVPSDIDQRMHYRNEFIRLGLKRILKALKKEQLPEDLATQIEVYDEESRADQEELDQRFSDMGVDDIDDMHQVFTALSKSAKAAGLAPSLLSLMRHLCLFPVGEEGGVRAYVLAERLVQQVALQKSNIALDEVGGVHVNLEELSLAVKGASDSVALNRKLEALQAKMAESKKKKKQKDQLIIEKEAIIRLMDKQRQAERAKFEEQLKQKDVEAKEKMDDVLQQRTAEHLREREQWVRERDQWERERKDWAHDRNEWTRGRDEWTHQRDELEREKEELQKSRRKRMSGSTYQKPAGSAGGEVGDAAGAEAEAPPPLPASPRSRPRQTNNNSPGVQRQRRSGSFIGGSDGASPSRSPVLPRSGRGSLIGASGDDGPPPLPPTPAKAQQRASGDDELPTPAKVQLDALGFPVDDRPPSLPPTPGRSSSNADSPAPNNIAAYIASDEEYRRMKQLLAQLLGREGEVTLAVLKQIIEQRPAAVTAALSTPTPVAADAKPDDGGAGPNNSTTTAPDVAEAPAAPLRPRPRSRKIQKPSIKLKGYQWVKLPDAKIKNTVWGSFDFQKQIRFDWNEIEEIFAANPLPTKERSSGSTIVKPEARAHVLNAKKSQNIAIMLARLKQPNEVIKKAILSLDEMVLTKENIRMLHAFGPTAEEIDQIKDHVKKDSEKPPESRVALADPEQLFLELSSVSNLEERLRFFLYKLEFADKLAEIRPGVETVRVATTEFNNNKKWMQILELVLFLGNFVNEGTFRGGINGFKLSKCFGNGDQMMDVRGVDGRTTLLHYLAKIIRNEHMELLDFTDELSHCADAARVSLSSLKSDTSTLKYGRLDLIRAKDVLYILDETLVETEQLFKSVLTFYAEDPQCDPEEFFTVISSFCSAFEKAAEENEREKKASERAAKRAAQKEEKDKKVTLRRQPTRAGSAVGKMPLLDEEDEGVVDDILNTLREGSVFRHRRLGVSTDDKGQPNIAMNVLADFTKM</sequence>
<dbReference type="InterPro" id="IPR051425">
    <property type="entry name" value="Formin_Homology"/>
</dbReference>
<dbReference type="PROSITE" id="PS51231">
    <property type="entry name" value="DAD"/>
    <property type="match status" value="1"/>
</dbReference>
<dbReference type="VEuPathDB" id="AmoebaDB:ACA1_219730"/>
<keyword evidence="3" id="KW-0009">Actin-binding</keyword>
<dbReference type="RefSeq" id="XP_004337260.1">
    <property type="nucleotide sequence ID" value="XM_004337212.1"/>
</dbReference>
<evidence type="ECO:0000313" key="8">
    <source>
        <dbReference type="EMBL" id="ELR15247.1"/>
    </source>
</evidence>
<feature type="region of interest" description="Disordered" evidence="4">
    <location>
        <begin position="1449"/>
        <end position="1489"/>
    </location>
</feature>
<dbReference type="SUPFAM" id="SSF48371">
    <property type="entry name" value="ARM repeat"/>
    <property type="match status" value="1"/>
</dbReference>
<keyword evidence="2" id="KW-0175">Coiled coil</keyword>
<dbReference type="PANTHER" id="PTHR45725:SF1">
    <property type="entry name" value="DISHEVELLED ASSOCIATED ACTIVATOR OF MORPHOGENESIS, ISOFORM D"/>
    <property type="match status" value="1"/>
</dbReference>
<feature type="compositionally biased region" description="Basic residues" evidence="4">
    <location>
        <begin position="1"/>
        <end position="12"/>
    </location>
</feature>
<dbReference type="Proteomes" id="UP000011083">
    <property type="component" value="Unassembled WGS sequence"/>
</dbReference>
<feature type="domain" description="GBD/FH3" evidence="6">
    <location>
        <begin position="250"/>
        <end position="693"/>
    </location>
</feature>
<feature type="compositionally biased region" description="Polar residues" evidence="4">
    <location>
        <begin position="355"/>
        <end position="371"/>
    </location>
</feature>
<dbReference type="Gene3D" id="1.25.10.10">
    <property type="entry name" value="Leucine-rich Repeat Variant"/>
    <property type="match status" value="1"/>
</dbReference>
<dbReference type="SMART" id="SM01140">
    <property type="entry name" value="Drf_GBD"/>
    <property type="match status" value="1"/>
</dbReference>
<dbReference type="PANTHER" id="PTHR45725">
    <property type="entry name" value="FORMIN HOMOLOGY 2 FAMILY MEMBER"/>
    <property type="match status" value="1"/>
</dbReference>
<keyword evidence="9" id="KW-1185">Reference proteome</keyword>
<dbReference type="KEGG" id="acan:ACA1_219730"/>
<feature type="region of interest" description="Disordered" evidence="4">
    <location>
        <begin position="1051"/>
        <end position="1092"/>
    </location>
</feature>
<feature type="compositionally biased region" description="Low complexity" evidence="4">
    <location>
        <begin position="213"/>
        <end position="224"/>
    </location>
</feature>
<evidence type="ECO:0000256" key="4">
    <source>
        <dbReference type="SAM" id="MobiDB-lite"/>
    </source>
</evidence>
<organism evidence="8 9">
    <name type="scientific">Acanthamoeba castellanii (strain ATCC 30010 / Neff)</name>
    <dbReference type="NCBI Taxonomy" id="1257118"/>
    <lineage>
        <taxon>Eukaryota</taxon>
        <taxon>Amoebozoa</taxon>
        <taxon>Discosea</taxon>
        <taxon>Longamoebia</taxon>
        <taxon>Centramoebida</taxon>
        <taxon>Acanthamoebidae</taxon>
        <taxon>Acanthamoeba</taxon>
    </lineage>
</organism>
<dbReference type="GO" id="GO:0005522">
    <property type="term" value="F:profilin binding"/>
    <property type="evidence" value="ECO:0007669"/>
    <property type="project" value="TreeGrafter"/>
</dbReference>
<dbReference type="Gene3D" id="1.10.238.150">
    <property type="entry name" value="Formin, FH3 diaphanous domain"/>
    <property type="match status" value="1"/>
</dbReference>
<dbReference type="SUPFAM" id="SSF101447">
    <property type="entry name" value="Formin homology 2 domain (FH2 domain)"/>
    <property type="match status" value="1"/>
</dbReference>
<dbReference type="Gene3D" id="1.20.58.2220">
    <property type="entry name" value="Formin, FH2 domain"/>
    <property type="match status" value="1"/>
</dbReference>
<feature type="compositionally biased region" description="Acidic residues" evidence="4">
    <location>
        <begin position="22"/>
        <end position="40"/>
    </location>
</feature>
<dbReference type="InterPro" id="IPR011989">
    <property type="entry name" value="ARM-like"/>
</dbReference>
<dbReference type="STRING" id="1257118.L8GQR6"/>
<dbReference type="InterPro" id="IPR016024">
    <property type="entry name" value="ARM-type_fold"/>
</dbReference>
<dbReference type="GeneID" id="14915596"/>
<evidence type="ECO:0000256" key="3">
    <source>
        <dbReference type="ARBA" id="ARBA00023203"/>
    </source>
</evidence>
<dbReference type="PROSITE" id="PS51232">
    <property type="entry name" value="GBD_FH3"/>
    <property type="match status" value="1"/>
</dbReference>
<evidence type="ECO:0000256" key="2">
    <source>
        <dbReference type="ARBA" id="ARBA00023054"/>
    </source>
</evidence>
<evidence type="ECO:0000259" key="7">
    <source>
        <dbReference type="PROSITE" id="PS51444"/>
    </source>
</evidence>
<dbReference type="InterPro" id="IPR010472">
    <property type="entry name" value="FH3_dom"/>
</dbReference>
<dbReference type="PROSITE" id="PS51444">
    <property type="entry name" value="FH2"/>
    <property type="match status" value="1"/>
</dbReference>
<name>L8GQR6_ACACF</name>
<evidence type="ECO:0000259" key="5">
    <source>
        <dbReference type="PROSITE" id="PS51231"/>
    </source>
</evidence>
<proteinExistence type="inferred from homology"/>
<feature type="domain" description="FH2" evidence="7">
    <location>
        <begin position="1089"/>
        <end position="1468"/>
    </location>
</feature>
<dbReference type="InterPro" id="IPR014768">
    <property type="entry name" value="GBD/FH3_dom"/>
</dbReference>
<dbReference type="Pfam" id="PF06371">
    <property type="entry name" value="Drf_GBD"/>
    <property type="match status" value="1"/>
</dbReference>
<evidence type="ECO:0000313" key="9">
    <source>
        <dbReference type="Proteomes" id="UP000011083"/>
    </source>
</evidence>
<gene>
    <name evidence="8" type="ORF">ACA1_219730</name>
</gene>
<feature type="domain" description="DAD" evidence="5">
    <location>
        <begin position="1493"/>
        <end position="1520"/>
    </location>
</feature>
<feature type="compositionally biased region" description="Basic and acidic residues" evidence="4">
    <location>
        <begin position="826"/>
        <end position="843"/>
    </location>
</feature>
<dbReference type="GO" id="GO:0070060">
    <property type="term" value="P:'de novo' actin filament nucleation"/>
    <property type="evidence" value="ECO:0007669"/>
    <property type="project" value="TreeGrafter"/>
</dbReference>
<evidence type="ECO:0000256" key="1">
    <source>
        <dbReference type="ARBA" id="ARBA00008214"/>
    </source>
</evidence>
<dbReference type="InterPro" id="IPR014767">
    <property type="entry name" value="DAD_dom"/>
</dbReference>
<evidence type="ECO:0000259" key="6">
    <source>
        <dbReference type="PROSITE" id="PS51232"/>
    </source>
</evidence>
<comment type="similarity">
    <text evidence="1">Belongs to the formin homology family. Diaphanous subfamily.</text>
</comment>
<dbReference type="SMART" id="SM00498">
    <property type="entry name" value="FH2"/>
    <property type="match status" value="1"/>
</dbReference>